<keyword evidence="2" id="KW-1185">Reference proteome</keyword>
<sequence>MRENINEMACPFCLKDNQCDVANSCWCKVVDIPAQLLQLVPTSLKNKTCICNACVISFNHDPVLFVKNREGLVAS</sequence>
<dbReference type="InterPro" id="IPR032720">
    <property type="entry name" value="Cys_rich_CWC"/>
</dbReference>
<dbReference type="Proteomes" id="UP001366060">
    <property type="component" value="Unassembled WGS sequence"/>
</dbReference>
<evidence type="ECO:0000313" key="1">
    <source>
        <dbReference type="EMBL" id="MEL0660009.1"/>
    </source>
</evidence>
<organism evidence="1 2">
    <name type="scientific">Psychromonas arctica</name>
    <dbReference type="NCBI Taxonomy" id="168275"/>
    <lineage>
        <taxon>Bacteria</taxon>
        <taxon>Pseudomonadati</taxon>
        <taxon>Pseudomonadota</taxon>
        <taxon>Gammaproteobacteria</taxon>
        <taxon>Alteromonadales</taxon>
        <taxon>Psychromonadaceae</taxon>
        <taxon>Psychromonas</taxon>
    </lineage>
</organism>
<dbReference type="Pfam" id="PF14375">
    <property type="entry name" value="Cys_rich_CWC"/>
    <property type="match status" value="1"/>
</dbReference>
<accession>A0ABU9HDT6</accession>
<proteinExistence type="predicted"/>
<reference evidence="1 2" key="1">
    <citation type="submission" date="2024-02" db="EMBL/GenBank/DDBJ databases">
        <title>Bacteria isolated from the canopy kelp, Nereocystis luetkeana.</title>
        <authorList>
            <person name="Pfister C.A."/>
            <person name="Younker I.T."/>
            <person name="Light S.H."/>
        </authorList>
    </citation>
    <scope>NUCLEOTIDE SEQUENCE [LARGE SCALE GENOMIC DNA]</scope>
    <source>
        <strain evidence="1 2">TI.2.07</strain>
    </source>
</reference>
<evidence type="ECO:0000313" key="2">
    <source>
        <dbReference type="Proteomes" id="UP001366060"/>
    </source>
</evidence>
<protein>
    <submittedName>
        <fullName evidence="1">Cysteine-rich CWC family protein</fullName>
    </submittedName>
</protein>
<comment type="caution">
    <text evidence="1">The sequence shown here is derived from an EMBL/GenBank/DDBJ whole genome shotgun (WGS) entry which is preliminary data.</text>
</comment>
<dbReference type="EMBL" id="JBAKBA010000030">
    <property type="protein sequence ID" value="MEL0660009.1"/>
    <property type="molecule type" value="Genomic_DNA"/>
</dbReference>
<name>A0ABU9HDT6_9GAMM</name>
<dbReference type="RefSeq" id="WP_341628504.1">
    <property type="nucleotide sequence ID" value="NZ_JBAKBA010000030.1"/>
</dbReference>
<gene>
    <name evidence="1" type="ORF">V6255_12775</name>
</gene>